<accession>A0A182QPU4</accession>
<dbReference type="AlphaFoldDB" id="A0A182QPU4"/>
<reference evidence="2" key="2">
    <citation type="submission" date="2020-05" db="UniProtKB">
        <authorList>
            <consortium name="EnsemblMetazoa"/>
        </authorList>
    </citation>
    <scope>IDENTIFICATION</scope>
    <source>
        <strain evidence="2">FAR1</strain>
    </source>
</reference>
<dbReference type="EMBL" id="AXCN02000772">
    <property type="status" value="NOT_ANNOTATED_CDS"/>
    <property type="molecule type" value="Genomic_DNA"/>
</dbReference>
<dbReference type="Proteomes" id="UP000075886">
    <property type="component" value="Unassembled WGS sequence"/>
</dbReference>
<evidence type="ECO:0000256" key="1">
    <source>
        <dbReference type="SAM" id="MobiDB-lite"/>
    </source>
</evidence>
<dbReference type="EMBL" id="AXCN02000771">
    <property type="status" value="NOT_ANNOTATED_CDS"/>
    <property type="molecule type" value="Genomic_DNA"/>
</dbReference>
<evidence type="ECO:0000313" key="2">
    <source>
        <dbReference type="EnsemblMetazoa" id="AFAF014462-PA"/>
    </source>
</evidence>
<keyword evidence="3" id="KW-1185">Reference proteome</keyword>
<evidence type="ECO:0000313" key="3">
    <source>
        <dbReference type="Proteomes" id="UP000075886"/>
    </source>
</evidence>
<name>A0A182QPU4_9DIPT</name>
<sequence>MLFAIGCDPRTTVGQGGGWWMMITGWMSSFDGDIRWLHTHRPHFRVPGLQEVRQLLGVLGLLRGAVPTVTLYHLRQSGCRKEHGRRTSSSNAGRTLEMEIRFQLALSSPTLTELPKEIVGSKIPQQAPDHPIRRERETRQMAQPSRGAFGSDSPASIVVVGRDLISIGDEGSPADFDSQHQNDESDFILFN</sequence>
<protein>
    <submittedName>
        <fullName evidence="2">Uncharacterized protein</fullName>
    </submittedName>
</protein>
<organism evidence="2 3">
    <name type="scientific">Anopheles farauti</name>
    <dbReference type="NCBI Taxonomy" id="69004"/>
    <lineage>
        <taxon>Eukaryota</taxon>
        <taxon>Metazoa</taxon>
        <taxon>Ecdysozoa</taxon>
        <taxon>Arthropoda</taxon>
        <taxon>Hexapoda</taxon>
        <taxon>Insecta</taxon>
        <taxon>Pterygota</taxon>
        <taxon>Neoptera</taxon>
        <taxon>Endopterygota</taxon>
        <taxon>Diptera</taxon>
        <taxon>Nematocera</taxon>
        <taxon>Culicoidea</taxon>
        <taxon>Culicidae</taxon>
        <taxon>Anophelinae</taxon>
        <taxon>Anopheles</taxon>
    </lineage>
</organism>
<reference evidence="3" key="1">
    <citation type="submission" date="2014-01" db="EMBL/GenBank/DDBJ databases">
        <title>The Genome Sequence of Anopheles farauti FAR1 (V2).</title>
        <authorList>
            <consortium name="The Broad Institute Genomics Platform"/>
            <person name="Neafsey D.E."/>
            <person name="Besansky N."/>
            <person name="Howell P."/>
            <person name="Walton C."/>
            <person name="Young S.K."/>
            <person name="Zeng Q."/>
            <person name="Gargeya S."/>
            <person name="Fitzgerald M."/>
            <person name="Haas B."/>
            <person name="Abouelleil A."/>
            <person name="Allen A.W."/>
            <person name="Alvarado L."/>
            <person name="Arachchi H.M."/>
            <person name="Berlin A.M."/>
            <person name="Chapman S.B."/>
            <person name="Gainer-Dewar J."/>
            <person name="Goldberg J."/>
            <person name="Griggs A."/>
            <person name="Gujja S."/>
            <person name="Hansen M."/>
            <person name="Howarth C."/>
            <person name="Imamovic A."/>
            <person name="Ireland A."/>
            <person name="Larimer J."/>
            <person name="McCowan C."/>
            <person name="Murphy C."/>
            <person name="Pearson M."/>
            <person name="Poon T.W."/>
            <person name="Priest M."/>
            <person name="Roberts A."/>
            <person name="Saif S."/>
            <person name="Shea T."/>
            <person name="Sisk P."/>
            <person name="Sykes S."/>
            <person name="Wortman J."/>
            <person name="Nusbaum C."/>
            <person name="Birren B."/>
        </authorList>
    </citation>
    <scope>NUCLEOTIDE SEQUENCE [LARGE SCALE GENOMIC DNA]</scope>
    <source>
        <strain evidence="3">FAR1</strain>
    </source>
</reference>
<dbReference type="VEuPathDB" id="VectorBase:AFAF014462"/>
<dbReference type="EnsemblMetazoa" id="AFAF014462-RA">
    <property type="protein sequence ID" value="AFAF014462-PA"/>
    <property type="gene ID" value="AFAF014462"/>
</dbReference>
<proteinExistence type="predicted"/>
<feature type="region of interest" description="Disordered" evidence="1">
    <location>
        <begin position="169"/>
        <end position="191"/>
    </location>
</feature>